<keyword evidence="2" id="KW-1185">Reference proteome</keyword>
<dbReference type="Proteomes" id="UP001058074">
    <property type="component" value="Unassembled WGS sequence"/>
</dbReference>
<dbReference type="EMBL" id="BROD01000001">
    <property type="protein sequence ID" value="GKX67207.1"/>
    <property type="molecule type" value="Genomic_DNA"/>
</dbReference>
<accession>A0ACB5RD56</accession>
<proteinExistence type="predicted"/>
<organism evidence="1 2">
    <name type="scientific">Inconstantimicrobium mannanitabidum</name>
    <dbReference type="NCBI Taxonomy" id="1604901"/>
    <lineage>
        <taxon>Bacteria</taxon>
        <taxon>Bacillati</taxon>
        <taxon>Bacillota</taxon>
        <taxon>Clostridia</taxon>
        <taxon>Eubacteriales</taxon>
        <taxon>Clostridiaceae</taxon>
        <taxon>Inconstantimicrobium</taxon>
    </lineage>
</organism>
<evidence type="ECO:0000313" key="1">
    <source>
        <dbReference type="EMBL" id="GKX67207.1"/>
    </source>
</evidence>
<reference evidence="1" key="1">
    <citation type="journal article" date="2025" name="Int. J. Syst. Evol. Microbiol.">
        <title>Inconstantimicrobium mannanitabidum sp. nov., a novel member of the family Clostridiaceae isolated from anoxic soil under the treatment of reductive soil disinfestation.</title>
        <authorList>
            <person name="Ueki A."/>
            <person name="Tonouchi A."/>
            <person name="Honma S."/>
            <person name="Kaku N."/>
            <person name="Ueki K."/>
        </authorList>
    </citation>
    <scope>NUCLEOTIDE SEQUENCE</scope>
    <source>
        <strain evidence="1">TW13</strain>
    </source>
</reference>
<protein>
    <submittedName>
        <fullName evidence="1">Uncharacterized protein</fullName>
    </submittedName>
</protein>
<evidence type="ECO:0000313" key="2">
    <source>
        <dbReference type="Proteomes" id="UP001058074"/>
    </source>
</evidence>
<name>A0ACB5RD56_9CLOT</name>
<comment type="caution">
    <text evidence="1">The sequence shown here is derived from an EMBL/GenBank/DDBJ whole genome shotgun (WGS) entry which is preliminary data.</text>
</comment>
<sequence>MSTQVVLAAYKYIKSLCTAYKSTVQTDQAMITYVHGAGPKGNRIQIPVGQYSILFYRYFFIYLQNSIAQDKKMQCHRAIKQNILDKVRN</sequence>
<gene>
    <name evidence="1" type="ORF">rsdtw13_24650</name>
</gene>